<dbReference type="EC" id="5.6.2.3" evidence="1"/>
<dbReference type="GO" id="GO:0006281">
    <property type="term" value="P:DNA repair"/>
    <property type="evidence" value="ECO:0007669"/>
    <property type="project" value="UniProtKB-KW"/>
</dbReference>
<evidence type="ECO:0000313" key="4">
    <source>
        <dbReference type="Proteomes" id="UP000807469"/>
    </source>
</evidence>
<dbReference type="Proteomes" id="UP000807469">
    <property type="component" value="Unassembled WGS sequence"/>
</dbReference>
<dbReference type="InterPro" id="IPR051055">
    <property type="entry name" value="PIF1_helicase"/>
</dbReference>
<keyword evidence="1" id="KW-0378">Hydrolase</keyword>
<reference evidence="3" key="1">
    <citation type="submission" date="2020-11" db="EMBL/GenBank/DDBJ databases">
        <authorList>
            <consortium name="DOE Joint Genome Institute"/>
            <person name="Ahrendt S."/>
            <person name="Riley R."/>
            <person name="Andreopoulos W."/>
            <person name="Labutti K."/>
            <person name="Pangilinan J."/>
            <person name="Ruiz-Duenas F.J."/>
            <person name="Barrasa J.M."/>
            <person name="Sanchez-Garcia M."/>
            <person name="Camarero S."/>
            <person name="Miyauchi S."/>
            <person name="Serrano A."/>
            <person name="Linde D."/>
            <person name="Babiker R."/>
            <person name="Drula E."/>
            <person name="Ayuso-Fernandez I."/>
            <person name="Pacheco R."/>
            <person name="Padilla G."/>
            <person name="Ferreira P."/>
            <person name="Barriuso J."/>
            <person name="Kellner H."/>
            <person name="Castanera R."/>
            <person name="Alfaro M."/>
            <person name="Ramirez L."/>
            <person name="Pisabarro A.G."/>
            <person name="Kuo A."/>
            <person name="Tritt A."/>
            <person name="Lipzen A."/>
            <person name="He G."/>
            <person name="Yan M."/>
            <person name="Ng V."/>
            <person name="Cullen D."/>
            <person name="Martin F."/>
            <person name="Rosso M.-N."/>
            <person name="Henrissat B."/>
            <person name="Hibbett D."/>
            <person name="Martinez A.T."/>
            <person name="Grigoriev I.V."/>
        </authorList>
    </citation>
    <scope>NUCLEOTIDE SEQUENCE</scope>
    <source>
        <strain evidence="3">CIRM-BRFM 674</strain>
    </source>
</reference>
<dbReference type="GO" id="GO:0016787">
    <property type="term" value="F:hydrolase activity"/>
    <property type="evidence" value="ECO:0007669"/>
    <property type="project" value="UniProtKB-KW"/>
</dbReference>
<keyword evidence="1" id="KW-0233">DNA recombination</keyword>
<dbReference type="AlphaFoldDB" id="A0A9P5YYC6"/>
<dbReference type="Pfam" id="PF05970">
    <property type="entry name" value="PIF1"/>
    <property type="match status" value="1"/>
</dbReference>
<dbReference type="GO" id="GO:0000723">
    <property type="term" value="P:telomere maintenance"/>
    <property type="evidence" value="ECO:0007669"/>
    <property type="project" value="InterPro"/>
</dbReference>
<evidence type="ECO:0000313" key="3">
    <source>
        <dbReference type="EMBL" id="KAF9478023.1"/>
    </source>
</evidence>
<dbReference type="OrthoDB" id="432234at2759"/>
<comment type="similarity">
    <text evidence="1">Belongs to the helicase family.</text>
</comment>
<dbReference type="PANTHER" id="PTHR47642">
    <property type="entry name" value="ATP-DEPENDENT DNA HELICASE"/>
    <property type="match status" value="1"/>
</dbReference>
<keyword evidence="1" id="KW-0234">DNA repair</keyword>
<dbReference type="GO" id="GO:0005524">
    <property type="term" value="F:ATP binding"/>
    <property type="evidence" value="ECO:0007669"/>
    <property type="project" value="UniProtKB-KW"/>
</dbReference>
<keyword evidence="1" id="KW-0347">Helicase</keyword>
<feature type="domain" description="DNA helicase Pif1-like DEAD-box helicase" evidence="2">
    <location>
        <begin position="12"/>
        <end position="120"/>
    </location>
</feature>
<comment type="cofactor">
    <cofactor evidence="1">
        <name>Mg(2+)</name>
        <dbReference type="ChEBI" id="CHEBI:18420"/>
    </cofactor>
</comment>
<gene>
    <name evidence="3" type="ORF">BDN70DRAFT_69016</name>
</gene>
<organism evidence="3 4">
    <name type="scientific">Pholiota conissans</name>
    <dbReference type="NCBI Taxonomy" id="109636"/>
    <lineage>
        <taxon>Eukaryota</taxon>
        <taxon>Fungi</taxon>
        <taxon>Dikarya</taxon>
        <taxon>Basidiomycota</taxon>
        <taxon>Agaricomycotina</taxon>
        <taxon>Agaricomycetes</taxon>
        <taxon>Agaricomycetidae</taxon>
        <taxon>Agaricales</taxon>
        <taxon>Agaricineae</taxon>
        <taxon>Strophariaceae</taxon>
        <taxon>Pholiota</taxon>
    </lineage>
</organism>
<dbReference type="GO" id="GO:0043139">
    <property type="term" value="F:5'-3' DNA helicase activity"/>
    <property type="evidence" value="ECO:0007669"/>
    <property type="project" value="UniProtKB-EC"/>
</dbReference>
<keyword evidence="1" id="KW-0547">Nucleotide-binding</keyword>
<keyword evidence="1" id="KW-0227">DNA damage</keyword>
<name>A0A9P5YYC6_9AGAR</name>
<keyword evidence="4" id="KW-1185">Reference proteome</keyword>
<comment type="catalytic activity">
    <reaction evidence="1">
        <text>ATP + H2O = ADP + phosphate + H(+)</text>
        <dbReference type="Rhea" id="RHEA:13065"/>
        <dbReference type="ChEBI" id="CHEBI:15377"/>
        <dbReference type="ChEBI" id="CHEBI:15378"/>
        <dbReference type="ChEBI" id="CHEBI:30616"/>
        <dbReference type="ChEBI" id="CHEBI:43474"/>
        <dbReference type="ChEBI" id="CHEBI:456216"/>
        <dbReference type="EC" id="5.6.2.3"/>
    </reaction>
</comment>
<evidence type="ECO:0000256" key="1">
    <source>
        <dbReference type="RuleBase" id="RU363044"/>
    </source>
</evidence>
<comment type="caution">
    <text evidence="3">The sequence shown here is derived from an EMBL/GenBank/DDBJ whole genome shotgun (WGS) entry which is preliminary data.</text>
</comment>
<protein>
    <recommendedName>
        <fullName evidence="1">ATP-dependent DNA helicase</fullName>
        <ecNumber evidence="1">5.6.2.3</ecNumber>
    </recommendedName>
</protein>
<evidence type="ECO:0000259" key="2">
    <source>
        <dbReference type="Pfam" id="PF05970"/>
    </source>
</evidence>
<dbReference type="InterPro" id="IPR027417">
    <property type="entry name" value="P-loop_NTPase"/>
</dbReference>
<dbReference type="Gene3D" id="3.40.50.300">
    <property type="entry name" value="P-loop containing nucleotide triphosphate hydrolases"/>
    <property type="match status" value="1"/>
</dbReference>
<dbReference type="GO" id="GO:0006310">
    <property type="term" value="P:DNA recombination"/>
    <property type="evidence" value="ECO:0007669"/>
    <property type="project" value="UniProtKB-KW"/>
</dbReference>
<dbReference type="EMBL" id="MU155244">
    <property type="protein sequence ID" value="KAF9478023.1"/>
    <property type="molecule type" value="Genomic_DNA"/>
</dbReference>
<dbReference type="PANTHER" id="PTHR47642:SF5">
    <property type="entry name" value="ATP-DEPENDENT DNA HELICASE"/>
    <property type="match status" value="1"/>
</dbReference>
<accession>A0A9P5YYC6</accession>
<dbReference type="SUPFAM" id="SSF52540">
    <property type="entry name" value="P-loop containing nucleoside triphosphate hydrolases"/>
    <property type="match status" value="1"/>
</dbReference>
<keyword evidence="1" id="KW-0067">ATP-binding</keyword>
<sequence>MDETRGNSPVVLSPEQQHVMYLVSSGRSVFFTGPAGTGKSVLLREIIKELRPDPSEVNGVAVTASTGIAALHIGGMTLHSFAGIRLGKGRVEKLVRQIKRKINILMRWRTTRVLIIDESQFESVCSVWGQC</sequence>
<dbReference type="InterPro" id="IPR010285">
    <property type="entry name" value="DNA_helicase_pif1-like_DEAD"/>
</dbReference>
<proteinExistence type="inferred from homology"/>